<evidence type="ECO:0000259" key="7">
    <source>
        <dbReference type="Pfam" id="PF08281"/>
    </source>
</evidence>
<dbReference type="Gene3D" id="1.10.1740.10">
    <property type="match status" value="1"/>
</dbReference>
<dbReference type="InterPro" id="IPR014284">
    <property type="entry name" value="RNA_pol_sigma-70_dom"/>
</dbReference>
<comment type="caution">
    <text evidence="8">The sequence shown here is derived from an EMBL/GenBank/DDBJ whole genome shotgun (WGS) entry which is preliminary data.</text>
</comment>
<dbReference type="GO" id="GO:0003677">
    <property type="term" value="F:DNA binding"/>
    <property type="evidence" value="ECO:0007669"/>
    <property type="project" value="UniProtKB-KW"/>
</dbReference>
<keyword evidence="5" id="KW-0804">Transcription</keyword>
<keyword evidence="4" id="KW-0238">DNA-binding</keyword>
<dbReference type="NCBIfam" id="TIGR02937">
    <property type="entry name" value="sigma70-ECF"/>
    <property type="match status" value="1"/>
</dbReference>
<evidence type="ECO:0000256" key="4">
    <source>
        <dbReference type="ARBA" id="ARBA00023125"/>
    </source>
</evidence>
<dbReference type="GO" id="GO:0016987">
    <property type="term" value="F:sigma factor activity"/>
    <property type="evidence" value="ECO:0007669"/>
    <property type="project" value="UniProtKB-KW"/>
</dbReference>
<dbReference type="InterPro" id="IPR036388">
    <property type="entry name" value="WH-like_DNA-bd_sf"/>
</dbReference>
<evidence type="ECO:0000313" key="8">
    <source>
        <dbReference type="EMBL" id="MBB4051944.1"/>
    </source>
</evidence>
<dbReference type="EMBL" id="JACIEW010000003">
    <property type="protein sequence ID" value="MBB4051944.1"/>
    <property type="molecule type" value="Genomic_DNA"/>
</dbReference>
<feature type="domain" description="RNA polymerase sigma factor 70 region 4 type 2" evidence="7">
    <location>
        <begin position="122"/>
        <end position="174"/>
    </location>
</feature>
<protein>
    <submittedName>
        <fullName evidence="8">RNA polymerase sigma-70 factor (ECF subfamily)</fullName>
    </submittedName>
</protein>
<evidence type="ECO:0000259" key="6">
    <source>
        <dbReference type="Pfam" id="PF04542"/>
    </source>
</evidence>
<dbReference type="Pfam" id="PF04542">
    <property type="entry name" value="Sigma70_r2"/>
    <property type="match status" value="1"/>
</dbReference>
<name>A0A7W6NBP7_9HYPH</name>
<dbReference type="PANTHER" id="PTHR43133">
    <property type="entry name" value="RNA POLYMERASE ECF-TYPE SIGMA FACTO"/>
    <property type="match status" value="1"/>
</dbReference>
<keyword evidence="3" id="KW-0731">Sigma factor</keyword>
<keyword evidence="2" id="KW-0805">Transcription regulation</keyword>
<dbReference type="AlphaFoldDB" id="A0A7W6NBP7"/>
<comment type="similarity">
    <text evidence="1">Belongs to the sigma-70 factor family. ECF subfamily.</text>
</comment>
<accession>A0A7W6NBP7</accession>
<sequence>MQADATEKRMRELMLAALDGDAAAYRRLLAELTRYLRPWFARRLSASHVSHAEDLVQETLLALHAKRSTYDRSRPFTAWLHAVAHHKFVDHVRRHAIRPTVHLDDDAPIFAFDDSAHAADRRDVDAVLTQVPERTADLIRQTRIEGASIAEAAARHGMSETAAKVSIHRGLKSLVRRFAGGSK</sequence>
<dbReference type="InterPro" id="IPR013325">
    <property type="entry name" value="RNA_pol_sigma_r2"/>
</dbReference>
<dbReference type="SUPFAM" id="SSF88946">
    <property type="entry name" value="Sigma2 domain of RNA polymerase sigma factors"/>
    <property type="match status" value="1"/>
</dbReference>
<dbReference type="PANTHER" id="PTHR43133:SF58">
    <property type="entry name" value="ECF RNA POLYMERASE SIGMA FACTOR SIGD"/>
    <property type="match status" value="1"/>
</dbReference>
<dbReference type="InterPro" id="IPR039425">
    <property type="entry name" value="RNA_pol_sigma-70-like"/>
</dbReference>
<dbReference type="NCBIfam" id="NF009191">
    <property type="entry name" value="PRK12539.1"/>
    <property type="match status" value="1"/>
</dbReference>
<reference evidence="8 9" key="1">
    <citation type="submission" date="2020-08" db="EMBL/GenBank/DDBJ databases">
        <title>Genomic Encyclopedia of Type Strains, Phase IV (KMG-IV): sequencing the most valuable type-strain genomes for metagenomic binning, comparative biology and taxonomic classification.</title>
        <authorList>
            <person name="Goeker M."/>
        </authorList>
    </citation>
    <scope>NUCLEOTIDE SEQUENCE [LARGE SCALE GENOMIC DNA]</scope>
    <source>
        <strain evidence="8 9">DSM 23447</strain>
    </source>
</reference>
<evidence type="ECO:0000256" key="2">
    <source>
        <dbReference type="ARBA" id="ARBA00023015"/>
    </source>
</evidence>
<dbReference type="Pfam" id="PF08281">
    <property type="entry name" value="Sigma70_r4_2"/>
    <property type="match status" value="1"/>
</dbReference>
<organism evidence="8 9">
    <name type="scientific">Devosia subaequoris</name>
    <dbReference type="NCBI Taxonomy" id="395930"/>
    <lineage>
        <taxon>Bacteria</taxon>
        <taxon>Pseudomonadati</taxon>
        <taxon>Pseudomonadota</taxon>
        <taxon>Alphaproteobacteria</taxon>
        <taxon>Hyphomicrobiales</taxon>
        <taxon>Devosiaceae</taxon>
        <taxon>Devosia</taxon>
    </lineage>
</organism>
<dbReference type="InterPro" id="IPR013324">
    <property type="entry name" value="RNA_pol_sigma_r3/r4-like"/>
</dbReference>
<evidence type="ECO:0000313" key="9">
    <source>
        <dbReference type="Proteomes" id="UP000547011"/>
    </source>
</evidence>
<dbReference type="InterPro" id="IPR013249">
    <property type="entry name" value="RNA_pol_sigma70_r4_t2"/>
</dbReference>
<evidence type="ECO:0000256" key="3">
    <source>
        <dbReference type="ARBA" id="ARBA00023082"/>
    </source>
</evidence>
<dbReference type="InterPro" id="IPR007627">
    <property type="entry name" value="RNA_pol_sigma70_r2"/>
</dbReference>
<dbReference type="Gene3D" id="1.10.10.10">
    <property type="entry name" value="Winged helix-like DNA-binding domain superfamily/Winged helix DNA-binding domain"/>
    <property type="match status" value="1"/>
</dbReference>
<keyword evidence="9" id="KW-1185">Reference proteome</keyword>
<dbReference type="SUPFAM" id="SSF88659">
    <property type="entry name" value="Sigma3 and sigma4 domains of RNA polymerase sigma factors"/>
    <property type="match status" value="1"/>
</dbReference>
<proteinExistence type="inferred from homology"/>
<gene>
    <name evidence="8" type="ORF">GGR20_001586</name>
</gene>
<evidence type="ECO:0000256" key="1">
    <source>
        <dbReference type="ARBA" id="ARBA00010641"/>
    </source>
</evidence>
<dbReference type="GO" id="GO:0006352">
    <property type="term" value="P:DNA-templated transcription initiation"/>
    <property type="evidence" value="ECO:0007669"/>
    <property type="project" value="InterPro"/>
</dbReference>
<dbReference type="Proteomes" id="UP000547011">
    <property type="component" value="Unassembled WGS sequence"/>
</dbReference>
<feature type="domain" description="RNA polymerase sigma-70 region 2" evidence="6">
    <location>
        <begin position="40"/>
        <end position="96"/>
    </location>
</feature>
<evidence type="ECO:0000256" key="5">
    <source>
        <dbReference type="ARBA" id="ARBA00023163"/>
    </source>
</evidence>